<dbReference type="PANTHER" id="PTHR40061:SF2">
    <property type="entry name" value="PRC-BARREL DOMAIN-CONTAINING PROTEIN"/>
    <property type="match status" value="1"/>
</dbReference>
<dbReference type="Proteomes" id="UP000199300">
    <property type="component" value="Unassembled WGS sequence"/>
</dbReference>
<evidence type="ECO:0000313" key="3">
    <source>
        <dbReference type="Proteomes" id="UP000199300"/>
    </source>
</evidence>
<proteinExistence type="predicted"/>
<sequence>MRYRDLSSKEIVNLEDGSRLGVLGQTDLELDPKTGQIHAFLVPSYRMFGIKRDQTETTIRWAQIKKIGKDTIIVQRTN</sequence>
<dbReference type="EMBL" id="FODJ01000006">
    <property type="protein sequence ID" value="SEO31909.1"/>
    <property type="molecule type" value="Genomic_DNA"/>
</dbReference>
<dbReference type="Gene3D" id="2.30.30.240">
    <property type="entry name" value="PRC-barrel domain"/>
    <property type="match status" value="1"/>
</dbReference>
<evidence type="ECO:0000313" key="2">
    <source>
        <dbReference type="EMBL" id="SEO31909.1"/>
    </source>
</evidence>
<dbReference type="Pfam" id="PF05239">
    <property type="entry name" value="PRC"/>
    <property type="match status" value="1"/>
</dbReference>
<dbReference type="InterPro" id="IPR014238">
    <property type="entry name" value="Spore_YlmC/YmxH"/>
</dbReference>
<gene>
    <name evidence="2" type="ORF">SAMN04488134_10671</name>
</gene>
<dbReference type="SUPFAM" id="SSF50346">
    <property type="entry name" value="PRC-barrel domain"/>
    <property type="match status" value="1"/>
</dbReference>
<dbReference type="OrthoDB" id="2468688at2"/>
<dbReference type="STRING" id="872970.SAMN04488134_10671"/>
<dbReference type="PANTHER" id="PTHR40061">
    <property type="entry name" value="SPORULATION PROTEIN YLMC-RELATED"/>
    <property type="match status" value="1"/>
</dbReference>
<evidence type="ECO:0000259" key="1">
    <source>
        <dbReference type="Pfam" id="PF05239"/>
    </source>
</evidence>
<dbReference type="InterPro" id="IPR011033">
    <property type="entry name" value="PRC_barrel-like_sf"/>
</dbReference>
<dbReference type="AlphaFoldDB" id="A0A1H8NQT9"/>
<name>A0A1H8NQT9_9BACI</name>
<keyword evidence="3" id="KW-1185">Reference proteome</keyword>
<feature type="domain" description="PRC-barrel" evidence="1">
    <location>
        <begin position="1"/>
        <end position="76"/>
    </location>
</feature>
<accession>A0A1H8NQT9</accession>
<protein>
    <submittedName>
        <fullName evidence="2">Sporulation protein, YlmC/YmxH family</fullName>
    </submittedName>
</protein>
<dbReference type="InterPro" id="IPR027275">
    <property type="entry name" value="PRC-brl_dom"/>
</dbReference>
<dbReference type="NCBIfam" id="TIGR02888">
    <property type="entry name" value="spore_YlmC_YmxH"/>
    <property type="match status" value="1"/>
</dbReference>
<dbReference type="RefSeq" id="WP_091497347.1">
    <property type="nucleotide sequence ID" value="NZ_FODJ01000006.1"/>
</dbReference>
<reference evidence="2 3" key="1">
    <citation type="submission" date="2016-10" db="EMBL/GenBank/DDBJ databases">
        <authorList>
            <person name="de Groot N.N."/>
        </authorList>
    </citation>
    <scope>NUCLEOTIDE SEQUENCE [LARGE SCALE GENOMIC DNA]</scope>
    <source>
        <strain evidence="2 3">CGMCC 1.10434</strain>
    </source>
</reference>
<organism evidence="2 3">
    <name type="scientific">Amphibacillus marinus</name>
    <dbReference type="NCBI Taxonomy" id="872970"/>
    <lineage>
        <taxon>Bacteria</taxon>
        <taxon>Bacillati</taxon>
        <taxon>Bacillota</taxon>
        <taxon>Bacilli</taxon>
        <taxon>Bacillales</taxon>
        <taxon>Bacillaceae</taxon>
        <taxon>Amphibacillus</taxon>
    </lineage>
</organism>